<dbReference type="InterPro" id="IPR019821">
    <property type="entry name" value="Kinesin_motor_CS"/>
</dbReference>
<comment type="similarity">
    <text evidence="10 11">Belongs to the TRAFAC class myosin-kinesin ATPase superfamily. Kinesin family.</text>
</comment>
<dbReference type="InParanoid" id="B3S677"/>
<keyword evidence="6 10" id="KW-0067">ATP-binding</keyword>
<dbReference type="PANTHER" id="PTHR47969">
    <property type="entry name" value="CHROMOSOME-ASSOCIATED KINESIN KIF4A-RELATED"/>
    <property type="match status" value="1"/>
</dbReference>
<dbReference type="PROSITE" id="PS50067">
    <property type="entry name" value="KINESIN_MOTOR_2"/>
    <property type="match status" value="1"/>
</dbReference>
<dbReference type="CDD" id="cd00106">
    <property type="entry name" value="KISc"/>
    <property type="match status" value="1"/>
</dbReference>
<dbReference type="Pfam" id="PF00225">
    <property type="entry name" value="Kinesin"/>
    <property type="match status" value="1"/>
</dbReference>
<dbReference type="GO" id="GO:0003777">
    <property type="term" value="F:microtubule motor activity"/>
    <property type="evidence" value="ECO:0000318"/>
    <property type="project" value="GO_Central"/>
</dbReference>
<dbReference type="GO" id="GO:0005737">
    <property type="term" value="C:cytoplasm"/>
    <property type="evidence" value="ECO:0000318"/>
    <property type="project" value="GO_Central"/>
</dbReference>
<dbReference type="CTD" id="6757071"/>
<gene>
    <name evidence="13" type="ORF">TRIADDRAFT_59706</name>
</gene>
<protein>
    <recommendedName>
        <fullName evidence="11">Kinesin-like protein</fullName>
    </recommendedName>
</protein>
<dbReference type="GO" id="GO:0005874">
    <property type="term" value="C:microtubule"/>
    <property type="evidence" value="ECO:0000318"/>
    <property type="project" value="GO_Central"/>
</dbReference>
<dbReference type="FunFam" id="3.40.850.10:FF:000064">
    <property type="entry name" value="Kinesin-like protein"/>
    <property type="match status" value="1"/>
</dbReference>
<sequence>MVKLTENVLLYELAQLQILFQNRNEDANDDVEGNASHIEVVVRVRPMMKSEIENGAKEVTQATNDTIVLETNKDNKQFTFSKVFRADVLQEEFFQQCGICQLLNKALDGYSCTAFAFGQTGSGKTFTMTGPVTGNDLLLEVESQGLIQRAFQYIYGKIDKNPSIQYQVRASYVEIYNEQVQDLLNPSTTVESLQVRWSADSGFYIENAFVLECESVDDLIAVLEEGIRHRQIGSNAINDRSSRSHAILTIYIDSEVVSSEDLDEPCLTKHGKLFFVDLAGSEKVAENHKGENLAEAGNINKSLLTLGNCISALSDVNKRHGHIPYRESKLTKLLSDSLGGNGITLMIACIAPSSQYVSETLNSLRYANRTKKIKNFPKVHMIGFVLEIYLAYEEDY</sequence>
<feature type="domain" description="Kinesin motor" evidence="12">
    <location>
        <begin position="37"/>
        <end position="373"/>
    </location>
</feature>
<dbReference type="PROSITE" id="PS00411">
    <property type="entry name" value="KINESIN_MOTOR_1"/>
    <property type="match status" value="1"/>
</dbReference>
<evidence type="ECO:0000256" key="11">
    <source>
        <dbReference type="RuleBase" id="RU000394"/>
    </source>
</evidence>
<keyword evidence="8 10" id="KW-0505">Motor protein</keyword>
<name>B3S677_TRIAD</name>
<evidence type="ECO:0000256" key="9">
    <source>
        <dbReference type="ARBA" id="ARBA00023212"/>
    </source>
</evidence>
<dbReference type="AlphaFoldDB" id="B3S677"/>
<proteinExistence type="inferred from homology"/>
<evidence type="ECO:0000256" key="8">
    <source>
        <dbReference type="ARBA" id="ARBA00023175"/>
    </source>
</evidence>
<evidence type="ECO:0000256" key="6">
    <source>
        <dbReference type="ARBA" id="ARBA00022840"/>
    </source>
</evidence>
<dbReference type="eggNOG" id="KOG4280">
    <property type="taxonomic scope" value="Eukaryota"/>
</dbReference>
<dbReference type="InterPro" id="IPR001752">
    <property type="entry name" value="Kinesin_motor_dom"/>
</dbReference>
<dbReference type="SUPFAM" id="SSF52540">
    <property type="entry name" value="P-loop containing nucleoside triphosphate hydrolases"/>
    <property type="match status" value="1"/>
</dbReference>
<evidence type="ECO:0000256" key="5">
    <source>
        <dbReference type="ARBA" id="ARBA00022741"/>
    </source>
</evidence>
<dbReference type="EMBL" id="DS985252">
    <property type="protein sequence ID" value="EDV21574.1"/>
    <property type="molecule type" value="Genomic_DNA"/>
</dbReference>
<dbReference type="InterPro" id="IPR027417">
    <property type="entry name" value="P-loop_NTPase"/>
</dbReference>
<keyword evidence="7" id="KW-0175">Coiled coil</keyword>
<keyword evidence="2" id="KW-0963">Cytoplasm</keyword>
<dbReference type="KEGG" id="tad:TRIADDRAFT_59706"/>
<feature type="binding site" evidence="10">
    <location>
        <begin position="118"/>
        <end position="125"/>
    </location>
    <ligand>
        <name>ATP</name>
        <dbReference type="ChEBI" id="CHEBI:30616"/>
    </ligand>
</feature>
<dbReference type="InterPro" id="IPR036961">
    <property type="entry name" value="Kinesin_motor_dom_sf"/>
</dbReference>
<evidence type="ECO:0000313" key="14">
    <source>
        <dbReference type="Proteomes" id="UP000009022"/>
    </source>
</evidence>
<dbReference type="OrthoDB" id="3176171at2759"/>
<dbReference type="GO" id="GO:0005871">
    <property type="term" value="C:kinesin complex"/>
    <property type="evidence" value="ECO:0000318"/>
    <property type="project" value="GO_Central"/>
</dbReference>
<dbReference type="HOGENOM" id="CLU_001485_2_1_1"/>
<evidence type="ECO:0000259" key="12">
    <source>
        <dbReference type="PROSITE" id="PS50067"/>
    </source>
</evidence>
<keyword evidence="9" id="KW-0206">Cytoskeleton</keyword>
<dbReference type="PRINTS" id="PR00380">
    <property type="entry name" value="KINESINHEAVY"/>
</dbReference>
<evidence type="ECO:0000256" key="7">
    <source>
        <dbReference type="ARBA" id="ARBA00023054"/>
    </source>
</evidence>
<dbReference type="PANTHER" id="PTHR47969:SF33">
    <property type="entry name" value="KINESIN-LIKE PROTEIN"/>
    <property type="match status" value="1"/>
</dbReference>
<evidence type="ECO:0000256" key="4">
    <source>
        <dbReference type="ARBA" id="ARBA00022701"/>
    </source>
</evidence>
<dbReference type="InterPro" id="IPR027640">
    <property type="entry name" value="Kinesin-like_fam"/>
</dbReference>
<dbReference type="Gene3D" id="3.40.850.10">
    <property type="entry name" value="Kinesin motor domain"/>
    <property type="match status" value="1"/>
</dbReference>
<evidence type="ECO:0000256" key="10">
    <source>
        <dbReference type="PROSITE-ProRule" id="PRU00283"/>
    </source>
</evidence>
<dbReference type="RefSeq" id="XP_002115722.1">
    <property type="nucleotide sequence ID" value="XM_002115686.1"/>
</dbReference>
<dbReference type="GO" id="GO:0005524">
    <property type="term" value="F:ATP binding"/>
    <property type="evidence" value="ECO:0007669"/>
    <property type="project" value="UniProtKB-UniRule"/>
</dbReference>
<dbReference type="STRING" id="10228.B3S677"/>
<keyword evidence="4 11" id="KW-0493">Microtubule</keyword>
<dbReference type="PhylomeDB" id="B3S677"/>
<evidence type="ECO:0000256" key="2">
    <source>
        <dbReference type="ARBA" id="ARBA00022490"/>
    </source>
</evidence>
<dbReference type="GeneID" id="6757071"/>
<dbReference type="SMART" id="SM00129">
    <property type="entry name" value="KISc"/>
    <property type="match status" value="1"/>
</dbReference>
<keyword evidence="14" id="KW-1185">Reference proteome</keyword>
<evidence type="ECO:0000256" key="1">
    <source>
        <dbReference type="ARBA" id="ARBA00004245"/>
    </source>
</evidence>
<dbReference type="GO" id="GO:0008017">
    <property type="term" value="F:microtubule binding"/>
    <property type="evidence" value="ECO:0000318"/>
    <property type="project" value="GO_Central"/>
</dbReference>
<evidence type="ECO:0000256" key="3">
    <source>
        <dbReference type="ARBA" id="ARBA00022553"/>
    </source>
</evidence>
<dbReference type="Proteomes" id="UP000009022">
    <property type="component" value="Unassembled WGS sequence"/>
</dbReference>
<dbReference type="OMA" id="QFFRTCG"/>
<dbReference type="GO" id="GO:0016887">
    <property type="term" value="F:ATP hydrolysis activity"/>
    <property type="evidence" value="ECO:0000318"/>
    <property type="project" value="GO_Central"/>
</dbReference>
<keyword evidence="3" id="KW-0597">Phosphoprotein</keyword>
<keyword evidence="5 10" id="KW-0547">Nucleotide-binding</keyword>
<accession>B3S677</accession>
<organism evidence="13 14">
    <name type="scientific">Trichoplax adhaerens</name>
    <name type="common">Trichoplax reptans</name>
    <dbReference type="NCBI Taxonomy" id="10228"/>
    <lineage>
        <taxon>Eukaryota</taxon>
        <taxon>Metazoa</taxon>
        <taxon>Placozoa</taxon>
        <taxon>Uniplacotomia</taxon>
        <taxon>Trichoplacea</taxon>
        <taxon>Trichoplacidae</taxon>
        <taxon>Trichoplax</taxon>
    </lineage>
</organism>
<evidence type="ECO:0000313" key="13">
    <source>
        <dbReference type="EMBL" id="EDV21574.1"/>
    </source>
</evidence>
<dbReference type="GO" id="GO:0007018">
    <property type="term" value="P:microtubule-based movement"/>
    <property type="evidence" value="ECO:0000318"/>
    <property type="project" value="GO_Central"/>
</dbReference>
<reference evidence="13 14" key="1">
    <citation type="journal article" date="2008" name="Nature">
        <title>The Trichoplax genome and the nature of placozoans.</title>
        <authorList>
            <person name="Srivastava M."/>
            <person name="Begovic E."/>
            <person name="Chapman J."/>
            <person name="Putnam N.H."/>
            <person name="Hellsten U."/>
            <person name="Kawashima T."/>
            <person name="Kuo A."/>
            <person name="Mitros T."/>
            <person name="Salamov A."/>
            <person name="Carpenter M.L."/>
            <person name="Signorovitch A.Y."/>
            <person name="Moreno M.A."/>
            <person name="Kamm K."/>
            <person name="Grimwood J."/>
            <person name="Schmutz J."/>
            <person name="Shapiro H."/>
            <person name="Grigoriev I.V."/>
            <person name="Buss L.W."/>
            <person name="Schierwater B."/>
            <person name="Dellaporta S.L."/>
            <person name="Rokhsar D.S."/>
        </authorList>
    </citation>
    <scope>NUCLEOTIDE SEQUENCE [LARGE SCALE GENOMIC DNA]</scope>
    <source>
        <strain evidence="13 14">Grell-BS-1999</strain>
    </source>
</reference>
<comment type="subcellular location">
    <subcellularLocation>
        <location evidence="1">Cytoplasm</location>
        <location evidence="1">Cytoskeleton</location>
    </subcellularLocation>
</comment>